<dbReference type="EC" id="4.2.1.46" evidence="2"/>
<protein>
    <submittedName>
        <fullName evidence="2">dTDP-glucose 4,6-dehydratase</fullName>
        <ecNumber evidence="2">4.2.1.46</ecNumber>
    </submittedName>
</protein>
<feature type="domain" description="NAD-dependent epimerase/dehydratase" evidence="1">
    <location>
        <begin position="32"/>
        <end position="274"/>
    </location>
</feature>
<name>A0A109BAR7_HYPSL</name>
<comment type="caution">
    <text evidence="2">The sequence shown here is derived from an EMBL/GenBank/DDBJ whole genome shotgun (WGS) entry which is preliminary data.</text>
</comment>
<dbReference type="PANTHER" id="PTHR43245">
    <property type="entry name" value="BIFUNCTIONAL POLYMYXIN RESISTANCE PROTEIN ARNA"/>
    <property type="match status" value="1"/>
</dbReference>
<accession>A0A109BAR7</accession>
<organism evidence="2 3">
    <name type="scientific">Hyphomicrobium sulfonivorans</name>
    <dbReference type="NCBI Taxonomy" id="121290"/>
    <lineage>
        <taxon>Bacteria</taxon>
        <taxon>Pseudomonadati</taxon>
        <taxon>Pseudomonadota</taxon>
        <taxon>Alphaproteobacteria</taxon>
        <taxon>Hyphomicrobiales</taxon>
        <taxon>Hyphomicrobiaceae</taxon>
        <taxon>Hyphomicrobium</taxon>
    </lineage>
</organism>
<dbReference type="Gene3D" id="3.40.50.720">
    <property type="entry name" value="NAD(P)-binding Rossmann-like Domain"/>
    <property type="match status" value="1"/>
</dbReference>
<sequence length="350" mass="38354">MHSDDPRVDEGDLAEILALSAVDLRALADGHVLLTGGTGYIGRWLLEALCYANRMLKLHLRVTVLSRNPACFARSYPHLGGDKAVSLVEGDIRDFHYFQGEFSHAIHAATDVIATNPPLETFDVTVLGTRRFLDFCKDREVADVLLLSSGAVYGRIPEHIRNVPEDFCGAPCTCQKNSAYGIGKIATEWLGAAYSADGRMRCKSARIFAQVGPYLALDKQFAAGNFIRDALLGQPFEIKGDGTPRRSYMYGTDLAVWLLAILLRGKSARAYNVGSDVAVSIAELATLVARQADVAAPDIRVHLAPQHGAKAEYYVPDITRARNELGLNITVPLETALRRTIDWYRPLLIG</sequence>
<evidence type="ECO:0000259" key="1">
    <source>
        <dbReference type="Pfam" id="PF01370"/>
    </source>
</evidence>
<gene>
    <name evidence="2" type="ORF">APY04_2901</name>
</gene>
<dbReference type="RefSeq" id="WP_210168377.1">
    <property type="nucleotide sequence ID" value="NZ_LMTR01000082.1"/>
</dbReference>
<dbReference type="AlphaFoldDB" id="A0A109BAR7"/>
<evidence type="ECO:0000313" key="3">
    <source>
        <dbReference type="Proteomes" id="UP000059074"/>
    </source>
</evidence>
<dbReference type="GO" id="GO:0008460">
    <property type="term" value="F:dTDP-glucose 4,6-dehydratase activity"/>
    <property type="evidence" value="ECO:0007669"/>
    <property type="project" value="UniProtKB-EC"/>
</dbReference>
<reference evidence="2 3" key="1">
    <citation type="submission" date="2015-10" db="EMBL/GenBank/DDBJ databases">
        <title>Transcriptomic analysis of a linuron degrading triple-species bacterial consortium.</title>
        <authorList>
            <person name="Albers P."/>
        </authorList>
    </citation>
    <scope>NUCLEOTIDE SEQUENCE [LARGE SCALE GENOMIC DNA]</scope>
    <source>
        <strain evidence="2 3">WDL6</strain>
    </source>
</reference>
<dbReference type="InterPro" id="IPR050177">
    <property type="entry name" value="Lipid_A_modif_metabolic_enz"/>
</dbReference>
<dbReference type="STRING" id="121290.APY04_2901"/>
<dbReference type="PATRIC" id="fig|121290.4.peg.501"/>
<dbReference type="EMBL" id="LMTR01000082">
    <property type="protein sequence ID" value="KWT65152.1"/>
    <property type="molecule type" value="Genomic_DNA"/>
</dbReference>
<proteinExistence type="predicted"/>
<dbReference type="InterPro" id="IPR036291">
    <property type="entry name" value="NAD(P)-bd_dom_sf"/>
</dbReference>
<evidence type="ECO:0000313" key="2">
    <source>
        <dbReference type="EMBL" id="KWT65152.1"/>
    </source>
</evidence>
<dbReference type="Proteomes" id="UP000059074">
    <property type="component" value="Unassembled WGS sequence"/>
</dbReference>
<keyword evidence="2" id="KW-0456">Lyase</keyword>
<dbReference type="InterPro" id="IPR001509">
    <property type="entry name" value="Epimerase_deHydtase"/>
</dbReference>
<dbReference type="SUPFAM" id="SSF51735">
    <property type="entry name" value="NAD(P)-binding Rossmann-fold domains"/>
    <property type="match status" value="1"/>
</dbReference>
<dbReference type="Pfam" id="PF01370">
    <property type="entry name" value="Epimerase"/>
    <property type="match status" value="1"/>
</dbReference>
<keyword evidence="3" id="KW-1185">Reference proteome</keyword>